<protein>
    <submittedName>
        <fullName evidence="7">LysR family transcriptional regulator</fullName>
    </submittedName>
</protein>
<name>A0A2S4LYH4_9BURK</name>
<keyword evidence="2" id="KW-0805">Transcription regulation</keyword>
<dbReference type="PANTHER" id="PTHR30118:SF15">
    <property type="entry name" value="TRANSCRIPTIONAL REGULATORY PROTEIN"/>
    <property type="match status" value="1"/>
</dbReference>
<gene>
    <name evidence="7" type="ORF">B0G62_1186</name>
</gene>
<dbReference type="GO" id="GO:0003700">
    <property type="term" value="F:DNA-binding transcription factor activity"/>
    <property type="evidence" value="ECO:0007669"/>
    <property type="project" value="InterPro"/>
</dbReference>
<dbReference type="InterPro" id="IPR036390">
    <property type="entry name" value="WH_DNA-bd_sf"/>
</dbReference>
<dbReference type="PANTHER" id="PTHR30118">
    <property type="entry name" value="HTH-TYPE TRANSCRIPTIONAL REGULATOR LEUO-RELATED"/>
    <property type="match status" value="1"/>
</dbReference>
<evidence type="ECO:0000313" key="7">
    <source>
        <dbReference type="EMBL" id="POR47415.1"/>
    </source>
</evidence>
<dbReference type="Pfam" id="PF00126">
    <property type="entry name" value="HTH_1"/>
    <property type="match status" value="1"/>
</dbReference>
<dbReference type="SUPFAM" id="SSF53850">
    <property type="entry name" value="Periplasmic binding protein-like II"/>
    <property type="match status" value="1"/>
</dbReference>
<evidence type="ECO:0000256" key="2">
    <source>
        <dbReference type="ARBA" id="ARBA00023015"/>
    </source>
</evidence>
<keyword evidence="8" id="KW-1185">Reference proteome</keyword>
<dbReference type="RefSeq" id="WP_103706770.1">
    <property type="nucleotide sequence ID" value="NZ_PQGA01000018.1"/>
</dbReference>
<dbReference type="InterPro" id="IPR005119">
    <property type="entry name" value="LysR_subst-bd"/>
</dbReference>
<comment type="similarity">
    <text evidence="1">Belongs to the LysR transcriptional regulatory family.</text>
</comment>
<dbReference type="PROSITE" id="PS50931">
    <property type="entry name" value="HTH_LYSR"/>
    <property type="match status" value="1"/>
</dbReference>
<dbReference type="OrthoDB" id="5495633at2"/>
<feature type="domain" description="HTH lysR-type" evidence="6">
    <location>
        <begin position="33"/>
        <end position="90"/>
    </location>
</feature>
<dbReference type="InterPro" id="IPR000847">
    <property type="entry name" value="LysR_HTH_N"/>
</dbReference>
<dbReference type="InterPro" id="IPR036388">
    <property type="entry name" value="WH-like_DNA-bd_sf"/>
</dbReference>
<evidence type="ECO:0000256" key="1">
    <source>
        <dbReference type="ARBA" id="ARBA00009437"/>
    </source>
</evidence>
<dbReference type="SUPFAM" id="SSF46785">
    <property type="entry name" value="Winged helix' DNA-binding domain"/>
    <property type="match status" value="1"/>
</dbReference>
<evidence type="ECO:0000256" key="4">
    <source>
        <dbReference type="ARBA" id="ARBA00023163"/>
    </source>
</evidence>
<evidence type="ECO:0000259" key="6">
    <source>
        <dbReference type="PROSITE" id="PS50931"/>
    </source>
</evidence>
<dbReference type="EMBL" id="PQGA01000018">
    <property type="protein sequence ID" value="POR47415.1"/>
    <property type="molecule type" value="Genomic_DNA"/>
</dbReference>
<dbReference type="Gene3D" id="3.40.190.10">
    <property type="entry name" value="Periplasmic binding protein-like II"/>
    <property type="match status" value="2"/>
</dbReference>
<evidence type="ECO:0000313" key="8">
    <source>
        <dbReference type="Proteomes" id="UP000237381"/>
    </source>
</evidence>
<organism evidence="7 8">
    <name type="scientific">Paraburkholderia eburnea</name>
    <dbReference type="NCBI Taxonomy" id="1189126"/>
    <lineage>
        <taxon>Bacteria</taxon>
        <taxon>Pseudomonadati</taxon>
        <taxon>Pseudomonadota</taxon>
        <taxon>Betaproteobacteria</taxon>
        <taxon>Burkholderiales</taxon>
        <taxon>Burkholderiaceae</taxon>
        <taxon>Paraburkholderia</taxon>
    </lineage>
</organism>
<feature type="compositionally biased region" description="Low complexity" evidence="5">
    <location>
        <begin position="10"/>
        <end position="22"/>
    </location>
</feature>
<dbReference type="Gene3D" id="1.10.10.10">
    <property type="entry name" value="Winged helix-like DNA-binding domain superfamily/Winged helix DNA-binding domain"/>
    <property type="match status" value="1"/>
</dbReference>
<proteinExistence type="inferred from homology"/>
<dbReference type="GO" id="GO:0003677">
    <property type="term" value="F:DNA binding"/>
    <property type="evidence" value="ECO:0007669"/>
    <property type="project" value="UniProtKB-KW"/>
</dbReference>
<keyword evidence="3" id="KW-0238">DNA-binding</keyword>
<dbReference type="Pfam" id="PF03466">
    <property type="entry name" value="LysR_substrate"/>
    <property type="match status" value="1"/>
</dbReference>
<dbReference type="AlphaFoldDB" id="A0A2S4LYH4"/>
<sequence>MSHATNEATSASSPSGVSGVSPSHSAALRVQDLDLNLLKTFRAVYQEKHVGRAALSLGVTQPSVSYALGRLRLMFRDALFVRTGLGVEPTPRARRLAASVDKALAILQDVLDDGASFTPETTQRVFRLHMNDFAASACLPTLLGALDARAPGAVVETLHLDEQQLNIALEAGKIDFAIGHFNQASEHFQRTELLSERCVLILSEAANRRLGLVHDFVLDARAPAGLRLVAVMSHPQSMTLLERHELMPRVRASLPDFLVLPSLLRGADYAAIVPRTIALSFAAQHPCAIHEIADAPSWSVNAYWHRRFDVDPGHRWLRALLVELFGIGEREPFDTWLASPCTNVGDAGDVSDLDD</sequence>
<comment type="caution">
    <text evidence="7">The sequence shown here is derived from an EMBL/GenBank/DDBJ whole genome shotgun (WGS) entry which is preliminary data.</text>
</comment>
<evidence type="ECO:0000256" key="5">
    <source>
        <dbReference type="SAM" id="MobiDB-lite"/>
    </source>
</evidence>
<dbReference type="Proteomes" id="UP000237381">
    <property type="component" value="Unassembled WGS sequence"/>
</dbReference>
<dbReference type="InterPro" id="IPR050389">
    <property type="entry name" value="LysR-type_TF"/>
</dbReference>
<accession>A0A2S4LYH4</accession>
<evidence type="ECO:0000256" key="3">
    <source>
        <dbReference type="ARBA" id="ARBA00023125"/>
    </source>
</evidence>
<feature type="region of interest" description="Disordered" evidence="5">
    <location>
        <begin position="1"/>
        <end position="22"/>
    </location>
</feature>
<reference evidence="7 8" key="1">
    <citation type="submission" date="2018-01" db="EMBL/GenBank/DDBJ databases">
        <title>Genomic Encyclopedia of Type Strains, Phase III (KMG-III): the genomes of soil and plant-associated and newly described type strains.</title>
        <authorList>
            <person name="Whitman W."/>
        </authorList>
    </citation>
    <scope>NUCLEOTIDE SEQUENCE [LARGE SCALE GENOMIC DNA]</scope>
    <source>
        <strain evidence="7 8">JCM 18070</strain>
    </source>
</reference>
<keyword evidence="4" id="KW-0804">Transcription</keyword>